<name>S8BM63_DACHA</name>
<evidence type="ECO:0000256" key="2">
    <source>
        <dbReference type="SAM" id="Phobius"/>
    </source>
</evidence>
<feature type="domain" description="Peptidase A1" evidence="4">
    <location>
        <begin position="53"/>
        <end position="383"/>
    </location>
</feature>
<dbReference type="PRINTS" id="PR00792">
    <property type="entry name" value="PEPSIN"/>
</dbReference>
<accession>S8BM63</accession>
<dbReference type="PROSITE" id="PS51767">
    <property type="entry name" value="PEPTIDASE_A1"/>
    <property type="match status" value="1"/>
</dbReference>
<dbReference type="OrthoDB" id="771136at2759"/>
<dbReference type="AlphaFoldDB" id="S8BM63"/>
<dbReference type="GO" id="GO:0004190">
    <property type="term" value="F:aspartic-type endopeptidase activity"/>
    <property type="evidence" value="ECO:0007669"/>
    <property type="project" value="InterPro"/>
</dbReference>
<dbReference type="InterPro" id="IPR021109">
    <property type="entry name" value="Peptidase_aspartic_dom_sf"/>
</dbReference>
<dbReference type="Pfam" id="PF00026">
    <property type="entry name" value="Asp"/>
    <property type="match status" value="1"/>
</dbReference>
<dbReference type="Gene3D" id="2.40.70.10">
    <property type="entry name" value="Acid Proteases"/>
    <property type="match status" value="2"/>
</dbReference>
<sequence length="555" mass="60059">MRGHLICGLALAEIALAGHVHFQIDKAVASHLTLEKRDTGSSPVFKIEDTPWYYLNVTIGDSPPQRLSLRLDSSPYIWVPWLPKLSSRQSNCTGAYTERLCKYAEQSGKFDPKLSATFVNNTDGDLYLDYGSSNVYGVLGNDTVSLNQVVVENQVIGLATNFSIAPALGLGISESSYPYNSFIENLAEQGKINSKVVSIFLGDVEAPSGDVYFGAIDTSKFTGELQRIKNDGSDSVGGLTIEDVFWEAKSGEITSLTTLNASEPFIRVVGSATIGVTSTRLPSDMYYFIVKRLDVSDSGDGFLTQPCSTVNDQGSVIYTIEGRNHTVPVRNLFSNNIVLGGSCTRYLALLIDDDALQSFELGDPFLRSTYIVYDYTNNETLLAPAYLNDTLDQTIKEVGINGVPVTGTGIIKGQTPIPPVTPTPTPLPPTTVPSKTPIAPIIGGVVGGLGAVIFGALLFWWFRRSKRERIEKAGPVTMIPPTMPPPPDSDNKGNHNAAVFRHSMSSPGHELHTDSPFSPVPPYQGYYSPTPQSGQYIAEMGVKARNSKIFALGPI</sequence>
<dbReference type="InterPro" id="IPR001461">
    <property type="entry name" value="Aspartic_peptidase_A1"/>
</dbReference>
<dbReference type="HOGENOM" id="CLU_490904_0_0_1"/>
<dbReference type="PANTHER" id="PTHR47966:SF51">
    <property type="entry name" value="BETA-SITE APP-CLEAVING ENZYME, ISOFORM A-RELATED"/>
    <property type="match status" value="1"/>
</dbReference>
<evidence type="ECO:0000259" key="4">
    <source>
        <dbReference type="PROSITE" id="PS51767"/>
    </source>
</evidence>
<protein>
    <recommendedName>
        <fullName evidence="4">Peptidase A1 domain-containing protein</fullName>
    </recommendedName>
</protein>
<dbReference type="SUPFAM" id="SSF50630">
    <property type="entry name" value="Acid proteases"/>
    <property type="match status" value="1"/>
</dbReference>
<dbReference type="Proteomes" id="UP000015100">
    <property type="component" value="Unassembled WGS sequence"/>
</dbReference>
<proteinExistence type="inferred from homology"/>
<dbReference type="eggNOG" id="KOG1339">
    <property type="taxonomic scope" value="Eukaryota"/>
</dbReference>
<keyword evidence="2" id="KW-0812">Transmembrane</keyword>
<evidence type="ECO:0000256" key="1">
    <source>
        <dbReference type="ARBA" id="ARBA00007447"/>
    </source>
</evidence>
<gene>
    <name evidence="5" type="ORF">H072_5578</name>
</gene>
<dbReference type="EMBL" id="AQGS01000321">
    <property type="protein sequence ID" value="EPS40558.1"/>
    <property type="molecule type" value="Genomic_DNA"/>
</dbReference>
<reference evidence="6" key="2">
    <citation type="submission" date="2013-04" db="EMBL/GenBank/DDBJ databases">
        <title>Genomic mechanisms accounting for the adaptation to parasitism in nematode-trapping fungi.</title>
        <authorList>
            <person name="Ahren D.G."/>
        </authorList>
    </citation>
    <scope>NUCLEOTIDE SEQUENCE [LARGE SCALE GENOMIC DNA]</scope>
    <source>
        <strain evidence="6">CBS 200.50</strain>
    </source>
</reference>
<keyword evidence="3" id="KW-0732">Signal</keyword>
<feature type="chain" id="PRO_5004549064" description="Peptidase A1 domain-containing protein" evidence="3">
    <location>
        <begin position="18"/>
        <end position="555"/>
    </location>
</feature>
<comment type="caution">
    <text evidence="5">The sequence shown here is derived from an EMBL/GenBank/DDBJ whole genome shotgun (WGS) entry which is preliminary data.</text>
</comment>
<feature type="signal peptide" evidence="3">
    <location>
        <begin position="1"/>
        <end position="17"/>
    </location>
</feature>
<organism evidence="5 6">
    <name type="scientific">Dactylellina haptotyla (strain CBS 200.50)</name>
    <name type="common">Nematode-trapping fungus</name>
    <name type="synonym">Monacrosporium haptotylum</name>
    <dbReference type="NCBI Taxonomy" id="1284197"/>
    <lineage>
        <taxon>Eukaryota</taxon>
        <taxon>Fungi</taxon>
        <taxon>Dikarya</taxon>
        <taxon>Ascomycota</taxon>
        <taxon>Pezizomycotina</taxon>
        <taxon>Orbiliomycetes</taxon>
        <taxon>Orbiliales</taxon>
        <taxon>Orbiliaceae</taxon>
        <taxon>Dactylellina</taxon>
    </lineage>
</organism>
<reference evidence="5 6" key="1">
    <citation type="journal article" date="2013" name="PLoS Genet.">
        <title>Genomic mechanisms accounting for the adaptation to parasitism in nematode-trapping fungi.</title>
        <authorList>
            <person name="Meerupati T."/>
            <person name="Andersson K.M."/>
            <person name="Friman E."/>
            <person name="Kumar D."/>
            <person name="Tunlid A."/>
            <person name="Ahren D."/>
        </authorList>
    </citation>
    <scope>NUCLEOTIDE SEQUENCE [LARGE SCALE GENOMIC DNA]</scope>
    <source>
        <strain evidence="5 6">CBS 200.50</strain>
    </source>
</reference>
<dbReference type="InterPro" id="IPR033121">
    <property type="entry name" value="PEPTIDASE_A1"/>
</dbReference>
<keyword evidence="6" id="KW-1185">Reference proteome</keyword>
<evidence type="ECO:0000313" key="6">
    <source>
        <dbReference type="Proteomes" id="UP000015100"/>
    </source>
</evidence>
<keyword evidence="2" id="KW-0472">Membrane</keyword>
<dbReference type="GO" id="GO:0006508">
    <property type="term" value="P:proteolysis"/>
    <property type="evidence" value="ECO:0007669"/>
    <property type="project" value="InterPro"/>
</dbReference>
<comment type="similarity">
    <text evidence="1">Belongs to the peptidase A1 family.</text>
</comment>
<keyword evidence="2" id="KW-1133">Transmembrane helix</keyword>
<evidence type="ECO:0000256" key="3">
    <source>
        <dbReference type="SAM" id="SignalP"/>
    </source>
</evidence>
<feature type="transmembrane region" description="Helical" evidence="2">
    <location>
        <begin position="438"/>
        <end position="462"/>
    </location>
</feature>
<dbReference type="PANTHER" id="PTHR47966">
    <property type="entry name" value="BETA-SITE APP-CLEAVING ENZYME, ISOFORM A-RELATED"/>
    <property type="match status" value="1"/>
</dbReference>
<evidence type="ECO:0000313" key="5">
    <source>
        <dbReference type="EMBL" id="EPS40558.1"/>
    </source>
</evidence>
<dbReference type="STRING" id="1284197.S8BM63"/>